<reference evidence="3 4" key="1">
    <citation type="submission" date="2011-11" db="EMBL/GenBank/DDBJ databases">
        <title>Whole genome shotgun sequence of Gordonia araii NBRC 100433.</title>
        <authorList>
            <person name="Yoshida Y."/>
            <person name="Hosoyama A."/>
            <person name="Tsuchikane K."/>
            <person name="Katsumata H."/>
            <person name="Yamazaki S."/>
            <person name="Fujita N."/>
        </authorList>
    </citation>
    <scope>NUCLEOTIDE SEQUENCE [LARGE SCALE GENOMIC DNA]</scope>
    <source>
        <strain evidence="3 4">NBRC 100433</strain>
    </source>
</reference>
<feature type="chain" id="PRO_5003495592" evidence="2">
    <location>
        <begin position="27"/>
        <end position="136"/>
    </location>
</feature>
<feature type="compositionally biased region" description="Low complexity" evidence="1">
    <location>
        <begin position="94"/>
        <end position="113"/>
    </location>
</feature>
<dbReference type="EMBL" id="BAEE01000056">
    <property type="protein sequence ID" value="GAB10361.1"/>
    <property type="molecule type" value="Genomic_DNA"/>
</dbReference>
<organism evidence="3 4">
    <name type="scientific">Gordonia araii NBRC 100433</name>
    <dbReference type="NCBI Taxonomy" id="1073574"/>
    <lineage>
        <taxon>Bacteria</taxon>
        <taxon>Bacillati</taxon>
        <taxon>Actinomycetota</taxon>
        <taxon>Actinomycetes</taxon>
        <taxon>Mycobacteriales</taxon>
        <taxon>Gordoniaceae</taxon>
        <taxon>Gordonia</taxon>
    </lineage>
</organism>
<evidence type="ECO:0000313" key="3">
    <source>
        <dbReference type="EMBL" id="GAB10361.1"/>
    </source>
</evidence>
<proteinExistence type="predicted"/>
<comment type="caution">
    <text evidence="3">The sequence shown here is derived from an EMBL/GenBank/DDBJ whole genome shotgun (WGS) entry which is preliminary data.</text>
</comment>
<evidence type="ECO:0000256" key="1">
    <source>
        <dbReference type="SAM" id="MobiDB-lite"/>
    </source>
</evidence>
<evidence type="ECO:0000256" key="2">
    <source>
        <dbReference type="SAM" id="SignalP"/>
    </source>
</evidence>
<dbReference type="STRING" id="1073574.GOARA_056_01090"/>
<accession>G7H3D6</accession>
<gene>
    <name evidence="3" type="ORF">GOARA_056_01090</name>
</gene>
<dbReference type="Proteomes" id="UP000035088">
    <property type="component" value="Unassembled WGS sequence"/>
</dbReference>
<keyword evidence="2" id="KW-0732">Signal</keyword>
<sequence>MIRPRVVVLALTAAMLGVLAPASSEAAPVKRLPIIYVASAIENDALSQAFVAPMKARGYEVYTFQTSDPKDPRNNPFVRIKGNAAKLGRWARALSQRTGTSGSTSSPSLRPGSWAATGSRTTAARNSCARRSSCPG</sequence>
<dbReference type="AlphaFoldDB" id="G7H3D6"/>
<protein>
    <submittedName>
        <fullName evidence="3">Uncharacterized protein</fullName>
    </submittedName>
</protein>
<evidence type="ECO:0000313" key="4">
    <source>
        <dbReference type="Proteomes" id="UP000035088"/>
    </source>
</evidence>
<feature type="signal peptide" evidence="2">
    <location>
        <begin position="1"/>
        <end position="26"/>
    </location>
</feature>
<feature type="region of interest" description="Disordered" evidence="1">
    <location>
        <begin position="92"/>
        <end position="136"/>
    </location>
</feature>
<feature type="compositionally biased region" description="Polar residues" evidence="1">
    <location>
        <begin position="116"/>
        <end position="125"/>
    </location>
</feature>
<name>G7H3D6_9ACTN</name>
<keyword evidence="4" id="KW-1185">Reference proteome</keyword>